<dbReference type="EMBL" id="QMKO01001978">
    <property type="protein sequence ID" value="RTG85420.1"/>
    <property type="molecule type" value="Genomic_DNA"/>
</dbReference>
<proteinExistence type="predicted"/>
<dbReference type="PANTHER" id="PTHR47027:SF20">
    <property type="entry name" value="REVERSE TRANSCRIPTASE-LIKE PROTEIN WITH RNA-DIRECTED DNA POLYMERASE DOMAIN"/>
    <property type="match status" value="1"/>
</dbReference>
<protein>
    <recommendedName>
        <fullName evidence="3">Reverse transcriptase domain-containing protein</fullName>
    </recommendedName>
</protein>
<accession>A0A430QCJ5</accession>
<feature type="non-terminal residue" evidence="1">
    <location>
        <position position="245"/>
    </location>
</feature>
<gene>
    <name evidence="1" type="ORF">DC041_0004739</name>
</gene>
<dbReference type="PANTHER" id="PTHR47027">
    <property type="entry name" value="REVERSE TRANSCRIPTASE DOMAIN-CONTAINING PROTEIN"/>
    <property type="match status" value="1"/>
</dbReference>
<name>A0A430QCJ5_SCHBO</name>
<evidence type="ECO:0008006" key="3">
    <source>
        <dbReference type="Google" id="ProtNLM"/>
    </source>
</evidence>
<dbReference type="STRING" id="6184.A0A430QCJ5"/>
<sequence>MAEHFKELRAVVPDGLAPEVFKDGELDVIPSGWSQSLIAGFIPGRGCIDHIFTIRQVLEHRHTYRCPTIVVFLDLKAAFDSEYREVLCQCLSLKVVPEKYLNIVKALYSNTSRIRAYSELSLDFATSSGIDLLPGGPPINLEYTDNIILFGEDAARLAFASLRHLWRRRDILLDSLMNIWNSKQLTNVKTVLLYGAETWRTTITIIKNRTNQLPVEEEIMKRSWIWIGHTLSLTWSPEGKIAQDR</sequence>
<organism evidence="1 2">
    <name type="scientific">Schistosoma bovis</name>
    <name type="common">Blood fluke</name>
    <dbReference type="NCBI Taxonomy" id="6184"/>
    <lineage>
        <taxon>Eukaryota</taxon>
        <taxon>Metazoa</taxon>
        <taxon>Spiralia</taxon>
        <taxon>Lophotrochozoa</taxon>
        <taxon>Platyhelminthes</taxon>
        <taxon>Trematoda</taxon>
        <taxon>Digenea</taxon>
        <taxon>Strigeidida</taxon>
        <taxon>Schistosomatoidea</taxon>
        <taxon>Schistosomatidae</taxon>
        <taxon>Schistosoma</taxon>
    </lineage>
</organism>
<keyword evidence="2" id="KW-1185">Reference proteome</keyword>
<dbReference type="Proteomes" id="UP000290809">
    <property type="component" value="Unassembled WGS sequence"/>
</dbReference>
<comment type="caution">
    <text evidence="1">The sequence shown here is derived from an EMBL/GenBank/DDBJ whole genome shotgun (WGS) entry which is preliminary data.</text>
</comment>
<evidence type="ECO:0000313" key="2">
    <source>
        <dbReference type="Proteomes" id="UP000290809"/>
    </source>
</evidence>
<reference evidence="1 2" key="1">
    <citation type="journal article" date="2019" name="PLoS Pathog.">
        <title>Genome sequence of the bovine parasite Schistosoma bovis Tanzania.</title>
        <authorList>
            <person name="Oey H."/>
            <person name="Zakrzewski M."/>
            <person name="Gobert G."/>
            <person name="Gravermann K."/>
            <person name="Stoye J."/>
            <person name="Jones M."/>
            <person name="Mcmanus D."/>
            <person name="Krause L."/>
        </authorList>
    </citation>
    <scope>NUCLEOTIDE SEQUENCE [LARGE SCALE GENOMIC DNA]</scope>
    <source>
        <strain evidence="1 2">TAN1997</strain>
    </source>
</reference>
<dbReference type="AlphaFoldDB" id="A0A430QCJ5"/>
<evidence type="ECO:0000313" key="1">
    <source>
        <dbReference type="EMBL" id="RTG85420.1"/>
    </source>
</evidence>